<keyword evidence="3 12" id="KW-0138">CF(0)</keyword>
<dbReference type="Proteomes" id="UP000229756">
    <property type="component" value="Unassembled WGS sequence"/>
</dbReference>
<dbReference type="InterPro" id="IPR050059">
    <property type="entry name" value="ATP_synthase_B_chain"/>
</dbReference>
<sequence length="168" mass="19358">MSALENLGIDLTSISLYIVNFGIIVFFMNKYLTGPLIEMLEKRRSTIENNLNEAEKLREEMSKQKIQIDSEKTISEKKLQEQEANLNDKLQKKASEVLKLAEEKSAEIISNANEVSEKKKKEILSETEKEIKSTVKNMVMYIVSNKLPEDIIVESVDEAWQKSFQNKK</sequence>
<keyword evidence="5 12" id="KW-0375">Hydrogen ion transport</keyword>
<dbReference type="GO" id="GO:0046933">
    <property type="term" value="F:proton-transporting ATP synthase activity, rotational mechanism"/>
    <property type="evidence" value="ECO:0007669"/>
    <property type="project" value="UniProtKB-UniRule"/>
</dbReference>
<dbReference type="InterPro" id="IPR002146">
    <property type="entry name" value="ATP_synth_b/b'su_bac/chlpt"/>
</dbReference>
<evidence type="ECO:0000256" key="14">
    <source>
        <dbReference type="SAM" id="Coils"/>
    </source>
</evidence>
<evidence type="ECO:0000256" key="8">
    <source>
        <dbReference type="ARBA" id="ARBA00023136"/>
    </source>
</evidence>
<evidence type="ECO:0000256" key="12">
    <source>
        <dbReference type="HAMAP-Rule" id="MF_01398"/>
    </source>
</evidence>
<comment type="similarity">
    <text evidence="1 12 13">Belongs to the ATPase B chain family.</text>
</comment>
<comment type="subunit">
    <text evidence="12">F-type ATPases have 2 components, F(1) - the catalytic core - and F(0) - the membrane proton channel. F(1) has five subunits: alpha(3), beta(3), gamma(1), delta(1), epsilon(1). F(0) has three main subunits: a(1), b(2) and c(10-14). The alpha and beta chains form an alternating ring which encloses part of the gamma chain. F(1) is attached to F(0) by a central stalk formed by the gamma and epsilon chains, while a peripheral stalk is formed by the delta and b chains.</text>
</comment>
<keyword evidence="4 12" id="KW-0812">Transmembrane</keyword>
<evidence type="ECO:0000256" key="3">
    <source>
        <dbReference type="ARBA" id="ARBA00022547"/>
    </source>
</evidence>
<evidence type="ECO:0000313" key="15">
    <source>
        <dbReference type="EMBL" id="PJC23333.1"/>
    </source>
</evidence>
<organism evidence="15 16">
    <name type="scientific">candidate division WWE3 bacterium CG_4_9_14_0_2_um_filter_35_11</name>
    <dbReference type="NCBI Taxonomy" id="1975077"/>
    <lineage>
        <taxon>Bacteria</taxon>
        <taxon>Katanobacteria</taxon>
    </lineage>
</organism>
<keyword evidence="8 12" id="KW-0472">Membrane</keyword>
<accession>A0A2M8EKR8</accession>
<dbReference type="AlphaFoldDB" id="A0A2M8EKR8"/>
<evidence type="ECO:0000256" key="5">
    <source>
        <dbReference type="ARBA" id="ARBA00022781"/>
    </source>
</evidence>
<keyword evidence="6 12" id="KW-1133">Transmembrane helix</keyword>
<dbReference type="Pfam" id="PF00430">
    <property type="entry name" value="ATP-synt_B"/>
    <property type="match status" value="1"/>
</dbReference>
<evidence type="ECO:0000256" key="11">
    <source>
        <dbReference type="ARBA" id="ARBA00037847"/>
    </source>
</evidence>
<proteinExistence type="inferred from homology"/>
<dbReference type="CDD" id="cd06503">
    <property type="entry name" value="ATP-synt_Fo_b"/>
    <property type="match status" value="1"/>
</dbReference>
<evidence type="ECO:0000256" key="6">
    <source>
        <dbReference type="ARBA" id="ARBA00022989"/>
    </source>
</evidence>
<gene>
    <name evidence="12" type="primary">atpF</name>
    <name evidence="15" type="ORF">CO058_04175</name>
</gene>
<evidence type="ECO:0000313" key="16">
    <source>
        <dbReference type="Proteomes" id="UP000229756"/>
    </source>
</evidence>
<dbReference type="EMBL" id="PFSJ01000030">
    <property type="protein sequence ID" value="PJC23333.1"/>
    <property type="molecule type" value="Genomic_DNA"/>
</dbReference>
<comment type="function">
    <text evidence="12">Component of the F(0) channel, it forms part of the peripheral stalk, linking F(1) to F(0).</text>
</comment>
<evidence type="ECO:0000256" key="2">
    <source>
        <dbReference type="ARBA" id="ARBA00022448"/>
    </source>
</evidence>
<evidence type="ECO:0000256" key="7">
    <source>
        <dbReference type="ARBA" id="ARBA00023065"/>
    </source>
</evidence>
<evidence type="ECO:0000256" key="1">
    <source>
        <dbReference type="ARBA" id="ARBA00005513"/>
    </source>
</evidence>
<evidence type="ECO:0000256" key="10">
    <source>
        <dbReference type="ARBA" id="ARBA00025198"/>
    </source>
</evidence>
<keyword evidence="7 12" id="KW-0406">Ion transport</keyword>
<evidence type="ECO:0000256" key="13">
    <source>
        <dbReference type="RuleBase" id="RU003848"/>
    </source>
</evidence>
<evidence type="ECO:0000256" key="4">
    <source>
        <dbReference type="ARBA" id="ARBA00022692"/>
    </source>
</evidence>
<feature type="transmembrane region" description="Helical" evidence="12">
    <location>
        <begin position="14"/>
        <end position="33"/>
    </location>
</feature>
<comment type="subcellular location">
    <subcellularLocation>
        <location evidence="12">Cell membrane</location>
        <topology evidence="12">Single-pass membrane protein</topology>
    </subcellularLocation>
    <subcellularLocation>
        <location evidence="11">Endomembrane system</location>
        <topology evidence="11">Single-pass membrane protein</topology>
    </subcellularLocation>
</comment>
<keyword evidence="12" id="KW-1003">Cell membrane</keyword>
<dbReference type="HAMAP" id="MF_01398">
    <property type="entry name" value="ATP_synth_b_bprime"/>
    <property type="match status" value="1"/>
</dbReference>
<protein>
    <recommendedName>
        <fullName evidence="12">ATP synthase subunit b</fullName>
    </recommendedName>
    <alternativeName>
        <fullName evidence="12">ATP synthase F(0) sector subunit b</fullName>
    </alternativeName>
    <alternativeName>
        <fullName evidence="12">ATPase subunit I</fullName>
    </alternativeName>
    <alternativeName>
        <fullName evidence="12">F-type ATPase subunit b</fullName>
        <shortName evidence="12">F-ATPase subunit b</shortName>
    </alternativeName>
</protein>
<dbReference type="GO" id="GO:0045259">
    <property type="term" value="C:proton-transporting ATP synthase complex"/>
    <property type="evidence" value="ECO:0007669"/>
    <property type="project" value="UniProtKB-KW"/>
</dbReference>
<name>A0A2M8EKR8_UNCKA</name>
<dbReference type="GO" id="GO:0046961">
    <property type="term" value="F:proton-transporting ATPase activity, rotational mechanism"/>
    <property type="evidence" value="ECO:0007669"/>
    <property type="project" value="TreeGrafter"/>
</dbReference>
<keyword evidence="14" id="KW-0175">Coiled coil</keyword>
<feature type="coiled-coil region" evidence="14">
    <location>
        <begin position="37"/>
        <end position="118"/>
    </location>
</feature>
<dbReference type="GO" id="GO:0012505">
    <property type="term" value="C:endomembrane system"/>
    <property type="evidence" value="ECO:0007669"/>
    <property type="project" value="UniProtKB-SubCell"/>
</dbReference>
<dbReference type="PANTHER" id="PTHR33445:SF2">
    <property type="entry name" value="ATP SYNTHASE SUBUNIT B', CHLOROPLASTIC"/>
    <property type="match status" value="1"/>
</dbReference>
<keyword evidence="9 12" id="KW-0066">ATP synthesis</keyword>
<reference evidence="16" key="1">
    <citation type="submission" date="2017-09" db="EMBL/GenBank/DDBJ databases">
        <title>Depth-based differentiation of microbial function through sediment-hosted aquifers and enrichment of novel symbionts in the deep terrestrial subsurface.</title>
        <authorList>
            <person name="Probst A.J."/>
            <person name="Ladd B."/>
            <person name="Jarett J.K."/>
            <person name="Geller-Mcgrath D.E."/>
            <person name="Sieber C.M.K."/>
            <person name="Emerson J.B."/>
            <person name="Anantharaman K."/>
            <person name="Thomas B.C."/>
            <person name="Malmstrom R."/>
            <person name="Stieglmeier M."/>
            <person name="Klingl A."/>
            <person name="Woyke T."/>
            <person name="Ryan C.M."/>
            <person name="Banfield J.F."/>
        </authorList>
    </citation>
    <scope>NUCLEOTIDE SEQUENCE [LARGE SCALE GENOMIC DNA]</scope>
</reference>
<keyword evidence="2 12" id="KW-0813">Transport</keyword>
<comment type="caution">
    <text evidence="15">The sequence shown here is derived from an EMBL/GenBank/DDBJ whole genome shotgun (WGS) entry which is preliminary data.</text>
</comment>
<comment type="function">
    <text evidence="10 12">F(1)F(0) ATP synthase produces ATP from ADP in the presence of a proton or sodium gradient. F-type ATPases consist of two structural domains, F(1) containing the extramembraneous catalytic core and F(0) containing the membrane proton channel, linked together by a central stalk and a peripheral stalk. During catalysis, ATP synthesis in the catalytic domain of F(1) is coupled via a rotary mechanism of the central stalk subunits to proton translocation.</text>
</comment>
<dbReference type="PANTHER" id="PTHR33445">
    <property type="entry name" value="ATP SYNTHASE SUBUNIT B', CHLOROPLASTIC"/>
    <property type="match status" value="1"/>
</dbReference>
<dbReference type="GO" id="GO:0005886">
    <property type="term" value="C:plasma membrane"/>
    <property type="evidence" value="ECO:0007669"/>
    <property type="project" value="UniProtKB-SubCell"/>
</dbReference>
<evidence type="ECO:0000256" key="9">
    <source>
        <dbReference type="ARBA" id="ARBA00023310"/>
    </source>
</evidence>